<evidence type="ECO:0000313" key="11">
    <source>
        <dbReference type="Proteomes" id="UP000289708"/>
    </source>
</evidence>
<dbReference type="FunFam" id="3.40.50.300:FF:000425">
    <property type="entry name" value="Probable ABC transporter, ATP-binding subunit"/>
    <property type="match status" value="1"/>
</dbReference>
<dbReference type="InterPro" id="IPR013611">
    <property type="entry name" value="Transp-assoc_OB_typ2"/>
</dbReference>
<evidence type="ECO:0000256" key="3">
    <source>
        <dbReference type="ARBA" id="ARBA00022475"/>
    </source>
</evidence>
<dbReference type="InterPro" id="IPR003593">
    <property type="entry name" value="AAA+_ATPase"/>
</dbReference>
<dbReference type="InterPro" id="IPR017871">
    <property type="entry name" value="ABC_transporter-like_CS"/>
</dbReference>
<dbReference type="PANTHER" id="PTHR42781:SF5">
    <property type="entry name" value="PUTRESCINE TRANSPORT ATP-BINDING PROTEIN POTG"/>
    <property type="match status" value="1"/>
</dbReference>
<dbReference type="GO" id="GO:0015697">
    <property type="term" value="P:quaternary ammonium group transport"/>
    <property type="evidence" value="ECO:0007669"/>
    <property type="project" value="UniProtKB-ARBA"/>
</dbReference>
<dbReference type="EMBL" id="RYFI01000012">
    <property type="protein sequence ID" value="RXF72806.1"/>
    <property type="molecule type" value="Genomic_DNA"/>
</dbReference>
<evidence type="ECO:0000256" key="6">
    <source>
        <dbReference type="ARBA" id="ARBA00022840"/>
    </source>
</evidence>
<feature type="domain" description="ABC transporter" evidence="9">
    <location>
        <begin position="12"/>
        <end position="242"/>
    </location>
</feature>
<dbReference type="AlphaFoldDB" id="A0A4Q0MIN7"/>
<dbReference type="Pfam" id="PF08402">
    <property type="entry name" value="TOBE_2"/>
    <property type="match status" value="1"/>
</dbReference>
<reference evidence="10 11" key="1">
    <citation type="submission" date="2018-12" db="EMBL/GenBank/DDBJ databases">
        <title>bacterium Hansschlegelia zhihuaiae S113.</title>
        <authorList>
            <person name="He J."/>
        </authorList>
    </citation>
    <scope>NUCLEOTIDE SEQUENCE [LARGE SCALE GENOMIC DNA]</scope>
    <source>
        <strain evidence="10 11">S 113</strain>
    </source>
</reference>
<keyword evidence="3" id="KW-1003">Cell membrane</keyword>
<keyword evidence="6 10" id="KW-0067">ATP-binding</keyword>
<dbReference type="GO" id="GO:0022857">
    <property type="term" value="F:transmembrane transporter activity"/>
    <property type="evidence" value="ECO:0007669"/>
    <property type="project" value="InterPro"/>
</dbReference>
<protein>
    <submittedName>
        <fullName evidence="10">Putative 2-aminoethylphosphonate ABC transporter ATP-binding protein</fullName>
    </submittedName>
</protein>
<evidence type="ECO:0000259" key="9">
    <source>
        <dbReference type="PROSITE" id="PS50893"/>
    </source>
</evidence>
<keyword evidence="2" id="KW-0813">Transport</keyword>
<keyword evidence="11" id="KW-1185">Reference proteome</keyword>
<dbReference type="Gene3D" id="2.40.50.100">
    <property type="match status" value="1"/>
</dbReference>
<keyword evidence="5" id="KW-0547">Nucleotide-binding</keyword>
<evidence type="ECO:0000313" key="10">
    <source>
        <dbReference type="EMBL" id="RXF72806.1"/>
    </source>
</evidence>
<dbReference type="PROSITE" id="PS50893">
    <property type="entry name" value="ABC_TRANSPORTER_2"/>
    <property type="match status" value="1"/>
</dbReference>
<comment type="caution">
    <text evidence="10">The sequence shown here is derived from an EMBL/GenBank/DDBJ whole genome shotgun (WGS) entry which is preliminary data.</text>
</comment>
<comment type="similarity">
    <text evidence="1">Belongs to the ABC transporter superfamily.</text>
</comment>
<dbReference type="SUPFAM" id="SSF52540">
    <property type="entry name" value="P-loop containing nucleoside triphosphate hydrolases"/>
    <property type="match status" value="1"/>
</dbReference>
<keyword evidence="7" id="KW-1278">Translocase</keyword>
<dbReference type="PROSITE" id="PS00211">
    <property type="entry name" value="ABC_TRANSPORTER_1"/>
    <property type="match status" value="1"/>
</dbReference>
<evidence type="ECO:0000256" key="2">
    <source>
        <dbReference type="ARBA" id="ARBA00022448"/>
    </source>
</evidence>
<dbReference type="NCBIfam" id="TIGR03265">
    <property type="entry name" value="PhnT2"/>
    <property type="match status" value="1"/>
</dbReference>
<dbReference type="GO" id="GO:0016887">
    <property type="term" value="F:ATP hydrolysis activity"/>
    <property type="evidence" value="ECO:0007669"/>
    <property type="project" value="InterPro"/>
</dbReference>
<keyword evidence="4" id="KW-0997">Cell inner membrane</keyword>
<gene>
    <name evidence="10" type="ORF">EK403_13285</name>
</gene>
<organism evidence="10 11">
    <name type="scientific">Hansschlegelia zhihuaiae</name>
    <dbReference type="NCBI Taxonomy" id="405005"/>
    <lineage>
        <taxon>Bacteria</taxon>
        <taxon>Pseudomonadati</taxon>
        <taxon>Pseudomonadota</taxon>
        <taxon>Alphaproteobacteria</taxon>
        <taxon>Hyphomicrobiales</taxon>
        <taxon>Methylopilaceae</taxon>
        <taxon>Hansschlegelia</taxon>
    </lineage>
</organism>
<dbReference type="InterPro" id="IPR050093">
    <property type="entry name" value="ABC_SmlMolc_Importer"/>
</dbReference>
<dbReference type="GO" id="GO:0005524">
    <property type="term" value="F:ATP binding"/>
    <property type="evidence" value="ECO:0007669"/>
    <property type="project" value="UniProtKB-KW"/>
</dbReference>
<dbReference type="InterPro" id="IPR003439">
    <property type="entry name" value="ABC_transporter-like_ATP-bd"/>
</dbReference>
<accession>A0A4Q0MIN7</accession>
<dbReference type="SMART" id="SM00382">
    <property type="entry name" value="AAA"/>
    <property type="match status" value="1"/>
</dbReference>
<evidence type="ECO:0000256" key="4">
    <source>
        <dbReference type="ARBA" id="ARBA00022519"/>
    </source>
</evidence>
<dbReference type="InterPro" id="IPR027417">
    <property type="entry name" value="P-loop_NTPase"/>
</dbReference>
<dbReference type="Proteomes" id="UP000289708">
    <property type="component" value="Unassembled WGS sequence"/>
</dbReference>
<dbReference type="OrthoDB" id="9802264at2"/>
<proteinExistence type="inferred from homology"/>
<evidence type="ECO:0000256" key="1">
    <source>
        <dbReference type="ARBA" id="ARBA00005417"/>
    </source>
</evidence>
<evidence type="ECO:0000256" key="8">
    <source>
        <dbReference type="ARBA" id="ARBA00023136"/>
    </source>
</evidence>
<dbReference type="SUPFAM" id="SSF50331">
    <property type="entry name" value="MOP-like"/>
    <property type="match status" value="1"/>
</dbReference>
<dbReference type="Pfam" id="PF00005">
    <property type="entry name" value="ABC_tran"/>
    <property type="match status" value="1"/>
</dbReference>
<dbReference type="RefSeq" id="WP_128777967.1">
    <property type="nucleotide sequence ID" value="NZ_RYFI01000012.1"/>
</dbReference>
<dbReference type="GO" id="GO:0043190">
    <property type="term" value="C:ATP-binding cassette (ABC) transporter complex"/>
    <property type="evidence" value="ECO:0007669"/>
    <property type="project" value="InterPro"/>
</dbReference>
<dbReference type="InterPro" id="IPR008995">
    <property type="entry name" value="Mo/tungstate-bd_C_term_dom"/>
</dbReference>
<name>A0A4Q0MIN7_9HYPH</name>
<sequence length="366" mass="38952">MTASEGVANPFLSVRKLNKLFGAFHALKDIDLDVARGEFVCFLGPSGCGKTTLLRAIAGLDPQNSGQITIGGRDVSNAPPSERDFGIVFQSYALFPNLTVAKNVGYGLVNRGRPRAEIAARVAELLALVGLPEQGEKFPGQLSGGQQQRVALARALATSPGLLLLDEPLSALDAKVRVRLRDQIRALQQQLGVTTIMVTHDQEEALAMADRIVVMNHGVIEQIGSPAEIYGAPKTPFVADFVGHMTFLDAVVAGPGRVRVGALEFLVAGDAGHPAGSSVRLAMRPETVRTRSIRDDEPNRFEARIGELAFLGSFCRATLEPTGSAGCRITAEFSANAIRDLAIAEGQVRAVSFPPESLRVFAGFPS</sequence>
<dbReference type="PANTHER" id="PTHR42781">
    <property type="entry name" value="SPERMIDINE/PUTRESCINE IMPORT ATP-BINDING PROTEIN POTA"/>
    <property type="match status" value="1"/>
</dbReference>
<dbReference type="InterPro" id="IPR017666">
    <property type="entry name" value="AminoethylPonate_ABC_PhnT2"/>
</dbReference>
<dbReference type="Gene3D" id="3.40.50.300">
    <property type="entry name" value="P-loop containing nucleotide triphosphate hydrolases"/>
    <property type="match status" value="1"/>
</dbReference>
<evidence type="ECO:0000256" key="5">
    <source>
        <dbReference type="ARBA" id="ARBA00022741"/>
    </source>
</evidence>
<evidence type="ECO:0000256" key="7">
    <source>
        <dbReference type="ARBA" id="ARBA00022967"/>
    </source>
</evidence>
<keyword evidence="8" id="KW-0472">Membrane</keyword>